<keyword evidence="3" id="KW-0708">Seed storage protein</keyword>
<dbReference type="PRINTS" id="PR00496">
    <property type="entry name" value="NAPIN"/>
</dbReference>
<dbReference type="AlphaFoldDB" id="A0A8S0P8I7"/>
<comment type="similarity">
    <text evidence="1">Belongs to the 2S seed storage albumins family.</text>
</comment>
<reference evidence="6 7" key="1">
    <citation type="submission" date="2019-12" db="EMBL/GenBank/DDBJ databases">
        <authorList>
            <person name="Alioto T."/>
            <person name="Alioto T."/>
            <person name="Gomez Garrido J."/>
        </authorList>
    </citation>
    <scope>NUCLEOTIDE SEQUENCE [LARGE SCALE GENOMIC DNA]</scope>
</reference>
<name>A0A8S0P8I7_OLEEU</name>
<dbReference type="PANTHER" id="PTHR35496">
    <property type="entry name" value="2S SEED STORAGE PROTEIN 1-RELATED"/>
    <property type="match status" value="1"/>
</dbReference>
<evidence type="ECO:0000256" key="1">
    <source>
        <dbReference type="ARBA" id="ARBA00008262"/>
    </source>
</evidence>
<proteinExistence type="inferred from homology"/>
<keyword evidence="4" id="KW-0732">Signal</keyword>
<dbReference type="Proteomes" id="UP000594638">
    <property type="component" value="Unassembled WGS sequence"/>
</dbReference>
<dbReference type="OrthoDB" id="1494633at2759"/>
<comment type="caution">
    <text evidence="6">The sequence shown here is derived from an EMBL/GenBank/DDBJ whole genome shotgun (WGS) entry which is preliminary data.</text>
</comment>
<dbReference type="CDD" id="cd00261">
    <property type="entry name" value="AAI_SS"/>
    <property type="match status" value="1"/>
</dbReference>
<dbReference type="Pfam" id="PF00234">
    <property type="entry name" value="Tryp_alpha_amyl"/>
    <property type="match status" value="1"/>
</dbReference>
<dbReference type="PANTHER" id="PTHR35496:SF4">
    <property type="entry name" value="2S SULFUR-RICH SEED STORAGE PROTEIN 2-LIKE"/>
    <property type="match status" value="1"/>
</dbReference>
<dbReference type="SMART" id="SM00499">
    <property type="entry name" value="AAI"/>
    <property type="match status" value="1"/>
</dbReference>
<evidence type="ECO:0000313" key="7">
    <source>
        <dbReference type="Proteomes" id="UP000594638"/>
    </source>
</evidence>
<evidence type="ECO:0000256" key="4">
    <source>
        <dbReference type="SAM" id="SignalP"/>
    </source>
</evidence>
<evidence type="ECO:0000313" key="6">
    <source>
        <dbReference type="EMBL" id="CAA2934216.1"/>
    </source>
</evidence>
<protein>
    <submittedName>
        <fullName evidence="6">2S albumin</fullName>
    </submittedName>
</protein>
<dbReference type="InterPro" id="IPR036312">
    <property type="entry name" value="Bifun_inhib/LTP/seed_sf"/>
</dbReference>
<feature type="signal peptide" evidence="4">
    <location>
        <begin position="1"/>
        <end position="25"/>
    </location>
</feature>
<dbReference type="Gramene" id="OE9A024758T1">
    <property type="protein sequence ID" value="OE9A024758C1"/>
    <property type="gene ID" value="OE9A024758"/>
</dbReference>
<accession>A0A8S0P8I7</accession>
<dbReference type="Gene3D" id="1.10.110.10">
    <property type="entry name" value="Plant lipid-transfer and hydrophobic proteins"/>
    <property type="match status" value="1"/>
</dbReference>
<sequence>MHTMAKLTPLLACFVALLVLTTAFGYSTTITTTVVEEENKGMGCKRQFEQQQQLYHCKMYLTQRSPSEKISLRSFKNLQTEEHLNDCCQQLEKIKEGCRCRNLKRVVQQQQQEEGSYGAQEMEEIVEKAQYLPSKCNLEPQECQLRAVVF</sequence>
<keyword evidence="2" id="KW-0758">Storage protein</keyword>
<dbReference type="EMBL" id="CACTIH010000011">
    <property type="protein sequence ID" value="CAA2934216.1"/>
    <property type="molecule type" value="Genomic_DNA"/>
</dbReference>
<dbReference type="SUPFAM" id="SSF47699">
    <property type="entry name" value="Bifunctional inhibitor/lipid-transfer protein/seed storage 2S albumin"/>
    <property type="match status" value="1"/>
</dbReference>
<dbReference type="GO" id="GO:0045735">
    <property type="term" value="F:nutrient reservoir activity"/>
    <property type="evidence" value="ECO:0007669"/>
    <property type="project" value="UniProtKB-KW"/>
</dbReference>
<evidence type="ECO:0000256" key="3">
    <source>
        <dbReference type="ARBA" id="ARBA00023129"/>
    </source>
</evidence>
<evidence type="ECO:0000256" key="2">
    <source>
        <dbReference type="ARBA" id="ARBA00022761"/>
    </source>
</evidence>
<evidence type="ECO:0000259" key="5">
    <source>
        <dbReference type="SMART" id="SM00499"/>
    </source>
</evidence>
<dbReference type="InterPro" id="IPR000617">
    <property type="entry name" value="Napin/2SS/CON"/>
</dbReference>
<gene>
    <name evidence="6" type="ORF">OLEA9_A024758</name>
</gene>
<keyword evidence="7" id="KW-1185">Reference proteome</keyword>
<organism evidence="6 7">
    <name type="scientific">Olea europaea subsp. europaea</name>
    <dbReference type="NCBI Taxonomy" id="158383"/>
    <lineage>
        <taxon>Eukaryota</taxon>
        <taxon>Viridiplantae</taxon>
        <taxon>Streptophyta</taxon>
        <taxon>Embryophyta</taxon>
        <taxon>Tracheophyta</taxon>
        <taxon>Spermatophyta</taxon>
        <taxon>Magnoliopsida</taxon>
        <taxon>eudicotyledons</taxon>
        <taxon>Gunneridae</taxon>
        <taxon>Pentapetalae</taxon>
        <taxon>asterids</taxon>
        <taxon>lamiids</taxon>
        <taxon>Lamiales</taxon>
        <taxon>Oleaceae</taxon>
        <taxon>Oleeae</taxon>
        <taxon>Olea</taxon>
    </lineage>
</organism>
<dbReference type="SMR" id="A0A8S0P8I7"/>
<feature type="domain" description="Bifunctional inhibitor/plant lipid transfer protein/seed storage helical" evidence="5">
    <location>
        <begin position="44"/>
        <end position="143"/>
    </location>
</feature>
<feature type="chain" id="PRO_5035875436" evidence="4">
    <location>
        <begin position="26"/>
        <end position="150"/>
    </location>
</feature>
<dbReference type="InterPro" id="IPR016140">
    <property type="entry name" value="Bifunc_inhib/LTP/seed_store"/>
</dbReference>